<dbReference type="SUPFAM" id="SSF54171">
    <property type="entry name" value="DNA-binding domain"/>
    <property type="match status" value="1"/>
</dbReference>
<dbReference type="GO" id="GO:0005634">
    <property type="term" value="C:nucleus"/>
    <property type="evidence" value="ECO:0007669"/>
    <property type="project" value="UniProtKB-SubCell"/>
</dbReference>
<keyword evidence="5" id="KW-0539">Nucleus</keyword>
<gene>
    <name evidence="8" type="ORF">QYE76_026265</name>
</gene>
<keyword evidence="9" id="KW-1185">Reference proteome</keyword>
<evidence type="ECO:0000256" key="3">
    <source>
        <dbReference type="ARBA" id="ARBA00023125"/>
    </source>
</evidence>
<accession>A0AAD8VXT4</accession>
<reference evidence="8" key="1">
    <citation type="submission" date="2023-07" db="EMBL/GenBank/DDBJ databases">
        <title>A chromosome-level genome assembly of Lolium multiflorum.</title>
        <authorList>
            <person name="Chen Y."/>
            <person name="Copetti D."/>
            <person name="Kolliker R."/>
            <person name="Studer B."/>
        </authorList>
    </citation>
    <scope>NUCLEOTIDE SEQUENCE</scope>
    <source>
        <strain evidence="8">02402/16</strain>
        <tissue evidence="8">Leaf</tissue>
    </source>
</reference>
<dbReference type="GO" id="GO:0003677">
    <property type="term" value="F:DNA binding"/>
    <property type="evidence" value="ECO:0007669"/>
    <property type="project" value="UniProtKB-KW"/>
</dbReference>
<evidence type="ECO:0000313" key="8">
    <source>
        <dbReference type="EMBL" id="KAK1620748.1"/>
    </source>
</evidence>
<organism evidence="8 9">
    <name type="scientific">Lolium multiflorum</name>
    <name type="common">Italian ryegrass</name>
    <name type="synonym">Lolium perenne subsp. multiflorum</name>
    <dbReference type="NCBI Taxonomy" id="4521"/>
    <lineage>
        <taxon>Eukaryota</taxon>
        <taxon>Viridiplantae</taxon>
        <taxon>Streptophyta</taxon>
        <taxon>Embryophyta</taxon>
        <taxon>Tracheophyta</taxon>
        <taxon>Spermatophyta</taxon>
        <taxon>Magnoliopsida</taxon>
        <taxon>Liliopsida</taxon>
        <taxon>Poales</taxon>
        <taxon>Poaceae</taxon>
        <taxon>BOP clade</taxon>
        <taxon>Pooideae</taxon>
        <taxon>Poodae</taxon>
        <taxon>Poeae</taxon>
        <taxon>Poeae Chloroplast Group 2 (Poeae type)</taxon>
        <taxon>Loliodinae</taxon>
        <taxon>Loliinae</taxon>
        <taxon>Lolium</taxon>
    </lineage>
</organism>
<sequence>MGRQANRLWMRVHLGRFQRARLKWTLSDRLRPLGPPGSDHASMRLLKRAHDNGDVSAAEWSPPTSANHARKEVYGGSWWPARRSRPRPWVPPAGQGPPWSSSYGSTLAVACALIVFAGRRCFEFLLRIDDDPLGNKRLSDKFAEFVDSVEPAHLQLREASCNFCRWTVEVLFDGRARYTCTRGGTSSRDLALELLPAHLPLRGGRRDDRQENMATGQMKPLVRRWRRRKPTQYRGVRRRPWGKWAVEGVRVWLGTFPSAEATALAYDDAARAIGGATPSNGRSAPPLQAAASAVVVLVGEEEEVATAHASSFLKHDAESSQSSQSSDALPYLSWKGIKHPGAPPHRETPIRRTEVSVPHPPGELPPESSPPVFTAIFTAIAVSMMRRE</sequence>
<dbReference type="CDD" id="cd00018">
    <property type="entry name" value="AP2"/>
    <property type="match status" value="1"/>
</dbReference>
<proteinExistence type="predicted"/>
<comment type="subcellular location">
    <subcellularLocation>
        <location evidence="1">Nucleus</location>
    </subcellularLocation>
</comment>
<dbReference type="InterPro" id="IPR016177">
    <property type="entry name" value="DNA-bd_dom_sf"/>
</dbReference>
<dbReference type="GO" id="GO:0009873">
    <property type="term" value="P:ethylene-activated signaling pathway"/>
    <property type="evidence" value="ECO:0007669"/>
    <property type="project" value="InterPro"/>
</dbReference>
<keyword evidence="2" id="KW-0805">Transcription regulation</keyword>
<keyword evidence="4" id="KW-0804">Transcription</keyword>
<feature type="compositionally biased region" description="Basic and acidic residues" evidence="6">
    <location>
        <begin position="344"/>
        <end position="354"/>
    </location>
</feature>
<feature type="domain" description="AP2/ERF" evidence="7">
    <location>
        <begin position="232"/>
        <end position="285"/>
    </location>
</feature>
<dbReference type="PANTHER" id="PTHR31190">
    <property type="entry name" value="DNA-BINDING DOMAIN"/>
    <property type="match status" value="1"/>
</dbReference>
<evidence type="ECO:0000256" key="5">
    <source>
        <dbReference type="ARBA" id="ARBA00023242"/>
    </source>
</evidence>
<feature type="compositionally biased region" description="Pro residues" evidence="6">
    <location>
        <begin position="358"/>
        <end position="369"/>
    </location>
</feature>
<dbReference type="PROSITE" id="PS51032">
    <property type="entry name" value="AP2_ERF"/>
    <property type="match status" value="1"/>
</dbReference>
<dbReference type="InterPro" id="IPR001471">
    <property type="entry name" value="AP2/ERF_dom"/>
</dbReference>
<dbReference type="InterPro" id="IPR044808">
    <property type="entry name" value="ERF_plant"/>
</dbReference>
<evidence type="ECO:0000256" key="1">
    <source>
        <dbReference type="ARBA" id="ARBA00004123"/>
    </source>
</evidence>
<dbReference type="Proteomes" id="UP001231189">
    <property type="component" value="Unassembled WGS sequence"/>
</dbReference>
<dbReference type="InterPro" id="IPR036955">
    <property type="entry name" value="AP2/ERF_dom_sf"/>
</dbReference>
<keyword evidence="3" id="KW-0238">DNA-binding</keyword>
<evidence type="ECO:0000259" key="7">
    <source>
        <dbReference type="PROSITE" id="PS51032"/>
    </source>
</evidence>
<protein>
    <recommendedName>
        <fullName evidence="7">AP2/ERF domain-containing protein</fullName>
    </recommendedName>
</protein>
<comment type="caution">
    <text evidence="8">The sequence shown here is derived from an EMBL/GenBank/DDBJ whole genome shotgun (WGS) entry which is preliminary data.</text>
</comment>
<evidence type="ECO:0000256" key="2">
    <source>
        <dbReference type="ARBA" id="ARBA00023015"/>
    </source>
</evidence>
<dbReference type="SMART" id="SM00380">
    <property type="entry name" value="AP2"/>
    <property type="match status" value="1"/>
</dbReference>
<dbReference type="Pfam" id="PF00847">
    <property type="entry name" value="AP2"/>
    <property type="match status" value="1"/>
</dbReference>
<dbReference type="AlphaFoldDB" id="A0AAD8VXT4"/>
<feature type="region of interest" description="Disordered" evidence="6">
    <location>
        <begin position="333"/>
        <end position="370"/>
    </location>
</feature>
<dbReference type="PANTHER" id="PTHR31190:SF142">
    <property type="entry name" value="ETHYLENE-RESPONSIVE TRANSCRIPTION FACTOR RAP2-3"/>
    <property type="match status" value="1"/>
</dbReference>
<name>A0AAD8VXT4_LOLMU</name>
<dbReference type="Gene3D" id="3.30.730.10">
    <property type="entry name" value="AP2/ERF domain"/>
    <property type="match status" value="1"/>
</dbReference>
<evidence type="ECO:0000313" key="9">
    <source>
        <dbReference type="Proteomes" id="UP001231189"/>
    </source>
</evidence>
<evidence type="ECO:0000256" key="6">
    <source>
        <dbReference type="SAM" id="MobiDB-lite"/>
    </source>
</evidence>
<dbReference type="EMBL" id="JAUUTY010000006">
    <property type="protein sequence ID" value="KAK1620748.1"/>
    <property type="molecule type" value="Genomic_DNA"/>
</dbReference>
<dbReference type="PRINTS" id="PR00367">
    <property type="entry name" value="ETHRSPELEMNT"/>
</dbReference>
<dbReference type="GO" id="GO:0003700">
    <property type="term" value="F:DNA-binding transcription factor activity"/>
    <property type="evidence" value="ECO:0007669"/>
    <property type="project" value="InterPro"/>
</dbReference>
<evidence type="ECO:0000256" key="4">
    <source>
        <dbReference type="ARBA" id="ARBA00023163"/>
    </source>
</evidence>